<dbReference type="SUPFAM" id="SSF52799">
    <property type="entry name" value="(Phosphotyrosine protein) phosphatases II"/>
    <property type="match status" value="1"/>
</dbReference>
<dbReference type="InterPro" id="IPR029021">
    <property type="entry name" value="Prot-tyrosine_phosphatase-like"/>
</dbReference>
<dbReference type="InterPro" id="IPR000242">
    <property type="entry name" value="PTP_cat"/>
</dbReference>
<dbReference type="Pfam" id="PF00102">
    <property type="entry name" value="Y_phosphatase"/>
    <property type="match status" value="1"/>
</dbReference>
<dbReference type="AlphaFoldDB" id="A0AAV2IFL2"/>
<evidence type="ECO:0000259" key="1">
    <source>
        <dbReference type="PROSITE" id="PS50055"/>
    </source>
</evidence>
<evidence type="ECO:0000313" key="3">
    <source>
        <dbReference type="Proteomes" id="UP001497497"/>
    </source>
</evidence>
<evidence type="ECO:0000313" key="2">
    <source>
        <dbReference type="EMBL" id="CAL1545387.1"/>
    </source>
</evidence>
<dbReference type="EMBL" id="CAXITT010000705">
    <property type="protein sequence ID" value="CAL1545387.1"/>
    <property type="molecule type" value="Genomic_DNA"/>
</dbReference>
<gene>
    <name evidence="2" type="ORF">GSLYS_00018870001</name>
</gene>
<name>A0AAV2IFL2_LYMST</name>
<proteinExistence type="predicted"/>
<dbReference type="Gene3D" id="3.90.190.10">
    <property type="entry name" value="Protein tyrosine phosphatase superfamily"/>
    <property type="match status" value="1"/>
</dbReference>
<sequence>MTWPTNGVPDDPIPLLDLRYRVRRYYGSRTTPILVICGTGAARSAVYIAVD</sequence>
<feature type="domain" description="Tyrosine-protein phosphatase" evidence="1">
    <location>
        <begin position="1"/>
        <end position="51"/>
    </location>
</feature>
<reference evidence="2 3" key="1">
    <citation type="submission" date="2024-04" db="EMBL/GenBank/DDBJ databases">
        <authorList>
            <consortium name="Genoscope - CEA"/>
            <person name="William W."/>
        </authorList>
    </citation>
    <scope>NUCLEOTIDE SEQUENCE [LARGE SCALE GENOMIC DNA]</scope>
</reference>
<protein>
    <recommendedName>
        <fullName evidence="1">Tyrosine-protein phosphatase domain-containing protein</fullName>
    </recommendedName>
</protein>
<feature type="non-terminal residue" evidence="2">
    <location>
        <position position="51"/>
    </location>
</feature>
<dbReference type="Proteomes" id="UP001497497">
    <property type="component" value="Unassembled WGS sequence"/>
</dbReference>
<comment type="caution">
    <text evidence="2">The sequence shown here is derived from an EMBL/GenBank/DDBJ whole genome shotgun (WGS) entry which is preliminary data.</text>
</comment>
<dbReference type="GO" id="GO:0004725">
    <property type="term" value="F:protein tyrosine phosphatase activity"/>
    <property type="evidence" value="ECO:0007669"/>
    <property type="project" value="InterPro"/>
</dbReference>
<accession>A0AAV2IFL2</accession>
<dbReference type="PROSITE" id="PS50055">
    <property type="entry name" value="TYR_PHOSPHATASE_PTP"/>
    <property type="match status" value="1"/>
</dbReference>
<organism evidence="2 3">
    <name type="scientific">Lymnaea stagnalis</name>
    <name type="common">Great pond snail</name>
    <name type="synonym">Helix stagnalis</name>
    <dbReference type="NCBI Taxonomy" id="6523"/>
    <lineage>
        <taxon>Eukaryota</taxon>
        <taxon>Metazoa</taxon>
        <taxon>Spiralia</taxon>
        <taxon>Lophotrochozoa</taxon>
        <taxon>Mollusca</taxon>
        <taxon>Gastropoda</taxon>
        <taxon>Heterobranchia</taxon>
        <taxon>Euthyneura</taxon>
        <taxon>Panpulmonata</taxon>
        <taxon>Hygrophila</taxon>
        <taxon>Lymnaeoidea</taxon>
        <taxon>Lymnaeidae</taxon>
        <taxon>Lymnaea</taxon>
    </lineage>
</organism>
<keyword evidence="3" id="KW-1185">Reference proteome</keyword>